<dbReference type="Pfam" id="PF00903">
    <property type="entry name" value="Glyoxalase"/>
    <property type="match status" value="2"/>
</dbReference>
<dbReference type="PANTHER" id="PTHR43279:SF1">
    <property type="entry name" value="CATECHOL-2,3-DIOXYGENASE"/>
    <property type="match status" value="1"/>
</dbReference>
<feature type="domain" description="VOC" evidence="1">
    <location>
        <begin position="209"/>
        <end position="323"/>
    </location>
</feature>
<evidence type="ECO:0000313" key="2">
    <source>
        <dbReference type="EMBL" id="CUX66616.1"/>
    </source>
</evidence>
<dbReference type="InterPro" id="IPR004360">
    <property type="entry name" value="Glyas_Fos-R_dOase_dom"/>
</dbReference>
<evidence type="ECO:0000313" key="3">
    <source>
        <dbReference type="Proteomes" id="UP000191897"/>
    </source>
</evidence>
<proteinExistence type="predicted"/>
<sequence length="323" mass="35738">MKPLPTHKRRTFLVALAGALGSVISAGIIRGAIASEQINTIVAHRRPMFIQGAGLRVQNLEGMIFFYQQVIGLTIMSRHEGRALLGSGGVGLIELVHTTQQESPPAGSAGLYHLAFVMPTRRDLARWIVHAARNHFQVSGLADHQVTESIYLNDPEGNGIEIYAERPVDRWRWSHGEVAMGVYDLDVDDLLKLTDREKDDYSDAPVSLRVGHIHLKVGELSAAEKFYGGLIGLDITRRAPGVIFMSSGKYHHHIATNVWESEGADKRNEGELGLAWFVIAINDPSLLNEQEQRLRMAGFPPKKIPKGLEVADPWGNLVRLIQV</sequence>
<dbReference type="CDD" id="cd16359">
    <property type="entry name" value="VOC_BsCatE_like_C"/>
    <property type="match status" value="1"/>
</dbReference>
<dbReference type="RefSeq" id="WP_080867784.1">
    <property type="nucleotide sequence ID" value="NZ_LT009732.1"/>
</dbReference>
<dbReference type="SUPFAM" id="SSF54593">
    <property type="entry name" value="Glyoxalase/Bleomycin resistance protein/Dihydroxybiphenyl dioxygenase"/>
    <property type="match status" value="2"/>
</dbReference>
<dbReference type="AlphaFoldDB" id="A0A1S7SCW0"/>
<evidence type="ECO:0000259" key="1">
    <source>
        <dbReference type="PROSITE" id="PS51819"/>
    </source>
</evidence>
<dbReference type="PROSITE" id="PS51819">
    <property type="entry name" value="VOC"/>
    <property type="match status" value="2"/>
</dbReference>
<accession>A0A1S7SCW0</accession>
<gene>
    <name evidence="2" type="ORF">AGR4C_pa70057</name>
</gene>
<dbReference type="PANTHER" id="PTHR43279">
    <property type="entry name" value="CATECHOL-2,3-DIOXYGENASE"/>
    <property type="match status" value="1"/>
</dbReference>
<dbReference type="InterPro" id="IPR029068">
    <property type="entry name" value="Glyas_Bleomycin-R_OHBP_Dase"/>
</dbReference>
<dbReference type="InterPro" id="IPR037523">
    <property type="entry name" value="VOC_core"/>
</dbReference>
<organism evidence="2 3">
    <name type="scientific">Agrobacterium tumefaciens str. Kerr 14</name>
    <dbReference type="NCBI Taxonomy" id="1183424"/>
    <lineage>
        <taxon>Bacteria</taxon>
        <taxon>Pseudomonadati</taxon>
        <taxon>Pseudomonadota</taxon>
        <taxon>Alphaproteobacteria</taxon>
        <taxon>Hyphomicrobiales</taxon>
        <taxon>Rhizobiaceae</taxon>
        <taxon>Rhizobium/Agrobacterium group</taxon>
        <taxon>Agrobacterium</taxon>
        <taxon>Agrobacterium tumefaciens complex</taxon>
    </lineage>
</organism>
<protein>
    <recommendedName>
        <fullName evidence="1">VOC domain-containing protein</fullName>
    </recommendedName>
</protein>
<name>A0A1S7SCW0_AGRTU</name>
<dbReference type="EMBL" id="FBWC01000038">
    <property type="protein sequence ID" value="CUX66616.1"/>
    <property type="molecule type" value="Genomic_DNA"/>
</dbReference>
<dbReference type="Gene3D" id="3.10.180.10">
    <property type="entry name" value="2,3-Dihydroxybiphenyl 1,2-Dioxygenase, domain 1"/>
    <property type="match status" value="2"/>
</dbReference>
<feature type="domain" description="VOC" evidence="1">
    <location>
        <begin position="49"/>
        <end position="165"/>
    </location>
</feature>
<dbReference type="Proteomes" id="UP000191897">
    <property type="component" value="Unassembled WGS sequence"/>
</dbReference>
<reference evidence="2 3" key="1">
    <citation type="submission" date="2016-01" db="EMBL/GenBank/DDBJ databases">
        <authorList>
            <person name="Oliw E.H."/>
        </authorList>
    </citation>
    <scope>NUCLEOTIDE SEQUENCE [LARGE SCALE GENOMIC DNA]</scope>
    <source>
        <strain evidence="2 3">Kerr 14</strain>
    </source>
</reference>